<dbReference type="STRING" id="118168.MC7420_5025"/>
<dbReference type="InterPro" id="IPR054568">
    <property type="entry name" value="NNH3"/>
</dbReference>
<dbReference type="Pfam" id="PF00805">
    <property type="entry name" value="Pentapeptide"/>
    <property type="match status" value="3"/>
</dbReference>
<dbReference type="eggNOG" id="COG5635">
    <property type="taxonomic scope" value="Bacteria"/>
</dbReference>
<dbReference type="SUPFAM" id="SSF52540">
    <property type="entry name" value="P-loop containing nucleoside triphosphate hydrolases"/>
    <property type="match status" value="1"/>
</dbReference>
<sequence>MTVNKFKQVWRQFFNPDELWKLLNTDIRVLGKPGEIAEAGAEVSKAGLELAIALGLLGTPAAPVAVIPAGLSFVGLTRKGVNLYRGKVKGKTSLEEWAAIAFPLAYLERFDTLVRENDWLQQKIGSGISNQAAKSQLDQLGELQLDQKLIEDALTYFPESRLGQALNQQLSEYLDKVGLNQDSIPIVTGWVAWGIYPIIDQLLSYESETITQPLQLTRTAARETQASQKYGSIESYLTEQISPHTSNPLLQTQWKVLGENFTLSDIYVPLEAHLVDKNGKVDKKADPVNLEQWAKNQLTNPDKNGQILFIQAGPGRGKSVFCRMFANWVREHLHPIWTPILIRLRDIDAFENNIENTLRAAVKADFVKSNDGWLTDRNTRFLFVLDGFDELRMEGRTTGGIEKFLKQVGNFQTSCQQHSQLGHRFLVTGRELALHGIERFLPGNLERVEIALMNDQLQQQWLEKWSNLVGEDKANAFGEFLQAENCPERVKELAREPLLLYLLAAMHRDGELSLEMFEGTSRADAKVLIYQKALDWVLTQQRSEDLNLELTEQETDDLRRILTEAGLCVTQSGGEWTSIPMIEERLKGDDQARKLLEKARERIGDNPLRNALAAFYLRPASAADATEGAVEFVHKSFAEFLCAQRLVESLKEWVEPRRRRGGFLVSQEQLAEEVYDLLGYEGLTWEIVEYMMALLDVSPEEFVQLFQRLEEFYLDWCNGDFINAEPTSNLPQKKMLNLRKHGSLMGLREVDIYAGLNVMILLLVLNRYAQNTDEVKGKISFNPCGQPDSDSFEPTRLLRIISYSNSVKLDTFINTVSQFLSNVNLKQVNLRGINLVYADLSGANLSGADLSGADLSAVNLSGADLSGANLAGVALFEADLNSANLSRANLCSAILQDANLTSADLNEADLNEADLNEADLSRVNLSNAHLWKANLWNANLYSANLTSAKLSDAKLGNVNLNGADLSKADLSGAELSNADLTSANLSSANLSFAQLNGADLKGANFNSADLSGAWLDGIDGDEHTNWENVRGLETAENVPEGLKQLLSLSPPNPSPDAPNS</sequence>
<dbReference type="SUPFAM" id="SSF141571">
    <property type="entry name" value="Pentapeptide repeat-like"/>
    <property type="match status" value="1"/>
</dbReference>
<proteinExistence type="predicted"/>
<dbReference type="PANTHER" id="PTHR14136:SF17">
    <property type="entry name" value="BTB_POZ DOMAIN-CONTAINING PROTEIN KCTD9"/>
    <property type="match status" value="1"/>
</dbReference>
<evidence type="ECO:0000313" key="3">
    <source>
        <dbReference type="Proteomes" id="UP000003835"/>
    </source>
</evidence>
<dbReference type="HOGENOM" id="CLU_008428_0_0_3"/>
<reference evidence="2 3" key="1">
    <citation type="submission" date="2008-07" db="EMBL/GenBank/DDBJ databases">
        <authorList>
            <person name="Tandeau de Marsac N."/>
            <person name="Ferriera S."/>
            <person name="Johnson J."/>
            <person name="Kravitz S."/>
            <person name="Beeson K."/>
            <person name="Sutton G."/>
            <person name="Rogers Y.-H."/>
            <person name="Friedman R."/>
            <person name="Frazier M."/>
            <person name="Venter J.C."/>
        </authorList>
    </citation>
    <scope>NUCLEOTIDE SEQUENCE [LARGE SCALE GENOMIC DNA]</scope>
    <source>
        <strain evidence="2 3">PCC 7420</strain>
    </source>
</reference>
<dbReference type="Gene3D" id="2.160.20.80">
    <property type="entry name" value="E3 ubiquitin-protein ligase SopA"/>
    <property type="match status" value="2"/>
</dbReference>
<name>B4VZK4_9CYAN</name>
<dbReference type="InterPro" id="IPR051082">
    <property type="entry name" value="Pentapeptide-BTB/POZ_domain"/>
</dbReference>
<dbReference type="eggNOG" id="COG1357">
    <property type="taxonomic scope" value="Bacteria"/>
</dbReference>
<dbReference type="InterPro" id="IPR001646">
    <property type="entry name" value="5peptide_repeat"/>
</dbReference>
<dbReference type="InterPro" id="IPR027417">
    <property type="entry name" value="P-loop_NTPase"/>
</dbReference>
<dbReference type="EMBL" id="DS989862">
    <property type="protein sequence ID" value="EDX72752.1"/>
    <property type="molecule type" value="Genomic_DNA"/>
</dbReference>
<protein>
    <submittedName>
        <fullName evidence="2">Pentapeptide repeat protein</fullName>
    </submittedName>
</protein>
<evidence type="ECO:0000259" key="1">
    <source>
        <dbReference type="Pfam" id="PF22735"/>
    </source>
</evidence>
<organism evidence="2 3">
    <name type="scientific">Coleofasciculus chthonoplastes PCC 7420</name>
    <dbReference type="NCBI Taxonomy" id="118168"/>
    <lineage>
        <taxon>Bacteria</taxon>
        <taxon>Bacillati</taxon>
        <taxon>Cyanobacteriota</taxon>
        <taxon>Cyanophyceae</taxon>
        <taxon>Coleofasciculales</taxon>
        <taxon>Coleofasciculaceae</taxon>
        <taxon>Coleofasciculus</taxon>
    </lineage>
</organism>
<dbReference type="AlphaFoldDB" id="B4VZK4"/>
<accession>B4VZK4</accession>
<evidence type="ECO:0000313" key="2">
    <source>
        <dbReference type="EMBL" id="EDX72752.1"/>
    </source>
</evidence>
<dbReference type="Pfam" id="PF22735">
    <property type="entry name" value="NNH3"/>
    <property type="match status" value="1"/>
</dbReference>
<dbReference type="Gene3D" id="3.40.50.300">
    <property type="entry name" value="P-loop containing nucleotide triphosphate hydrolases"/>
    <property type="match status" value="1"/>
</dbReference>
<dbReference type="Proteomes" id="UP000003835">
    <property type="component" value="Unassembled WGS sequence"/>
</dbReference>
<keyword evidence="3" id="KW-1185">Reference proteome</keyword>
<gene>
    <name evidence="2" type="ORF">MC7420_5025</name>
</gene>
<dbReference type="PANTHER" id="PTHR14136">
    <property type="entry name" value="BTB_POZ DOMAIN-CONTAINING PROTEIN KCTD9"/>
    <property type="match status" value="1"/>
</dbReference>
<feature type="domain" description="NACHT N-terminal Helical" evidence="1">
    <location>
        <begin position="62"/>
        <end position="263"/>
    </location>
</feature>